<dbReference type="InParanoid" id="A0A0C3GI02"/>
<keyword evidence="5" id="KW-1185">Reference proteome</keyword>
<dbReference type="AlphaFoldDB" id="A0A0C3GI02"/>
<gene>
    <name evidence="4" type="ORF">OIDMADRAFT_45075</name>
</gene>
<evidence type="ECO:0000256" key="1">
    <source>
        <dbReference type="ARBA" id="ARBA00022723"/>
    </source>
</evidence>
<evidence type="ECO:0000256" key="2">
    <source>
        <dbReference type="ARBA" id="ARBA00023008"/>
    </source>
</evidence>
<evidence type="ECO:0000259" key="3">
    <source>
        <dbReference type="PROSITE" id="PS00498"/>
    </source>
</evidence>
<dbReference type="STRING" id="913774.A0A0C3GI02"/>
<dbReference type="Gene3D" id="1.10.1280.10">
    <property type="entry name" value="Di-copper center containing domain from catechol oxidase"/>
    <property type="match status" value="1"/>
</dbReference>
<evidence type="ECO:0000313" key="5">
    <source>
        <dbReference type="Proteomes" id="UP000054321"/>
    </source>
</evidence>
<dbReference type="SUPFAM" id="SSF48056">
    <property type="entry name" value="Di-copper centre-containing domain"/>
    <property type="match status" value="1"/>
</dbReference>
<dbReference type="GO" id="GO:0046872">
    <property type="term" value="F:metal ion binding"/>
    <property type="evidence" value="ECO:0007669"/>
    <property type="project" value="UniProtKB-KW"/>
</dbReference>
<dbReference type="Pfam" id="PF00264">
    <property type="entry name" value="Tyrosinase"/>
    <property type="match status" value="1"/>
</dbReference>
<reference evidence="5" key="2">
    <citation type="submission" date="2015-01" db="EMBL/GenBank/DDBJ databases">
        <title>Evolutionary Origins and Diversification of the Mycorrhizal Mutualists.</title>
        <authorList>
            <consortium name="DOE Joint Genome Institute"/>
            <consortium name="Mycorrhizal Genomics Consortium"/>
            <person name="Kohler A."/>
            <person name="Kuo A."/>
            <person name="Nagy L.G."/>
            <person name="Floudas D."/>
            <person name="Copeland A."/>
            <person name="Barry K.W."/>
            <person name="Cichocki N."/>
            <person name="Veneault-Fourrey C."/>
            <person name="LaButti K."/>
            <person name="Lindquist E.A."/>
            <person name="Lipzen A."/>
            <person name="Lundell T."/>
            <person name="Morin E."/>
            <person name="Murat C."/>
            <person name="Riley R."/>
            <person name="Ohm R."/>
            <person name="Sun H."/>
            <person name="Tunlid A."/>
            <person name="Henrissat B."/>
            <person name="Grigoriev I.V."/>
            <person name="Hibbett D.S."/>
            <person name="Martin F."/>
        </authorList>
    </citation>
    <scope>NUCLEOTIDE SEQUENCE [LARGE SCALE GENOMIC DNA]</scope>
    <source>
        <strain evidence="5">Zn</strain>
    </source>
</reference>
<sequence length="283" mass="31445">MQTTLCFACVEVRKEWRNLTSAEQTAYLEAEICLMKLPAQTGLAAVTSRYSDLASLHQNLTLIIHEVGQFLPWHRYFVHVHQEILSSQCGYAGPIPWWDERIDAGNFSSSPIFSPDTFGSDGSSCVTDGYFANTTLYIGPGTAETTHCLSRKVDESKSTESSASSVDNCNSYSNYTTMWECVVAGPHPGGHIGVGGVMGDMDSSPGDPLFFLHHGFIDRNWWVWQESDPTNNLYQISGYTTKTAPFVEVTLEYVLSSWGVLPNVTIDEVMDTVGGYLCYEYDY</sequence>
<dbReference type="InterPro" id="IPR002227">
    <property type="entry name" value="Tyrosinase_Cu-bd"/>
</dbReference>
<feature type="domain" description="Tyrosinase copper-binding" evidence="3">
    <location>
        <begin position="207"/>
        <end position="218"/>
    </location>
</feature>
<dbReference type="OrthoDB" id="6132182at2759"/>
<dbReference type="PANTHER" id="PTHR11474:SF126">
    <property type="entry name" value="TYROSINASE-LIKE PROTEIN TYR-1-RELATED"/>
    <property type="match status" value="1"/>
</dbReference>
<dbReference type="InterPro" id="IPR008922">
    <property type="entry name" value="Di-copper_centre_dom_sf"/>
</dbReference>
<keyword evidence="2" id="KW-0186">Copper</keyword>
<dbReference type="PROSITE" id="PS00498">
    <property type="entry name" value="TYROSINASE_2"/>
    <property type="match status" value="1"/>
</dbReference>
<protein>
    <recommendedName>
        <fullName evidence="3">Tyrosinase copper-binding domain-containing protein</fullName>
    </recommendedName>
</protein>
<evidence type="ECO:0000313" key="4">
    <source>
        <dbReference type="EMBL" id="KIM95770.1"/>
    </source>
</evidence>
<dbReference type="EMBL" id="KN832886">
    <property type="protein sequence ID" value="KIM95770.1"/>
    <property type="molecule type" value="Genomic_DNA"/>
</dbReference>
<keyword evidence="1" id="KW-0479">Metal-binding</keyword>
<dbReference type="PANTHER" id="PTHR11474">
    <property type="entry name" value="TYROSINASE FAMILY MEMBER"/>
    <property type="match status" value="1"/>
</dbReference>
<accession>A0A0C3GI02</accession>
<dbReference type="GO" id="GO:0016491">
    <property type="term" value="F:oxidoreductase activity"/>
    <property type="evidence" value="ECO:0007669"/>
    <property type="project" value="InterPro"/>
</dbReference>
<dbReference type="HOGENOM" id="CLU_035914_2_0_1"/>
<organism evidence="4 5">
    <name type="scientific">Oidiodendron maius (strain Zn)</name>
    <dbReference type="NCBI Taxonomy" id="913774"/>
    <lineage>
        <taxon>Eukaryota</taxon>
        <taxon>Fungi</taxon>
        <taxon>Dikarya</taxon>
        <taxon>Ascomycota</taxon>
        <taxon>Pezizomycotina</taxon>
        <taxon>Leotiomycetes</taxon>
        <taxon>Leotiomycetes incertae sedis</taxon>
        <taxon>Myxotrichaceae</taxon>
        <taxon>Oidiodendron</taxon>
    </lineage>
</organism>
<dbReference type="InterPro" id="IPR050316">
    <property type="entry name" value="Tyrosinase/Hemocyanin"/>
</dbReference>
<reference evidence="4 5" key="1">
    <citation type="submission" date="2014-04" db="EMBL/GenBank/DDBJ databases">
        <authorList>
            <consortium name="DOE Joint Genome Institute"/>
            <person name="Kuo A."/>
            <person name="Martino E."/>
            <person name="Perotto S."/>
            <person name="Kohler A."/>
            <person name="Nagy L.G."/>
            <person name="Floudas D."/>
            <person name="Copeland A."/>
            <person name="Barry K.W."/>
            <person name="Cichocki N."/>
            <person name="Veneault-Fourrey C."/>
            <person name="LaButti K."/>
            <person name="Lindquist E.A."/>
            <person name="Lipzen A."/>
            <person name="Lundell T."/>
            <person name="Morin E."/>
            <person name="Murat C."/>
            <person name="Sun H."/>
            <person name="Tunlid A."/>
            <person name="Henrissat B."/>
            <person name="Grigoriev I.V."/>
            <person name="Hibbett D.S."/>
            <person name="Martin F."/>
            <person name="Nordberg H.P."/>
            <person name="Cantor M.N."/>
            <person name="Hua S.X."/>
        </authorList>
    </citation>
    <scope>NUCLEOTIDE SEQUENCE [LARGE SCALE GENOMIC DNA]</scope>
    <source>
        <strain evidence="4 5">Zn</strain>
    </source>
</reference>
<proteinExistence type="predicted"/>
<dbReference type="PRINTS" id="PR00092">
    <property type="entry name" value="TYROSINASE"/>
</dbReference>
<name>A0A0C3GI02_OIDMZ</name>
<dbReference type="Proteomes" id="UP000054321">
    <property type="component" value="Unassembled WGS sequence"/>
</dbReference>